<reference evidence="1 2" key="1">
    <citation type="submission" date="2023-08" db="EMBL/GenBank/DDBJ databases">
        <authorList>
            <person name="Folkvardsen B D."/>
            <person name="Norman A."/>
        </authorList>
    </citation>
    <scope>NUCLEOTIDE SEQUENCE [LARGE SCALE GENOMIC DNA]</scope>
    <source>
        <strain evidence="1 2">Mu0053</strain>
    </source>
</reference>
<protein>
    <submittedName>
        <fullName evidence="1">Histidine phosphatase family protein</fullName>
        <ecNumber evidence="1">3.1.3.-</ecNumber>
    </submittedName>
</protein>
<accession>A0ABM9L9T7</accession>
<name>A0ABM9L9T7_9MYCO</name>
<dbReference type="Pfam" id="PF00300">
    <property type="entry name" value="His_Phos_1"/>
    <property type="match status" value="1"/>
</dbReference>
<dbReference type="EMBL" id="OY726397">
    <property type="protein sequence ID" value="CAJ1495367.1"/>
    <property type="molecule type" value="Genomic_DNA"/>
</dbReference>
<organism evidence="1 2">
    <name type="scientific">[Mycobacterium] burgundiense</name>
    <dbReference type="NCBI Taxonomy" id="3064286"/>
    <lineage>
        <taxon>Bacteria</taxon>
        <taxon>Bacillati</taxon>
        <taxon>Actinomycetota</taxon>
        <taxon>Actinomycetes</taxon>
        <taxon>Mycobacteriales</taxon>
        <taxon>Mycobacteriaceae</taxon>
        <taxon>Mycolicibacterium</taxon>
    </lineage>
</organism>
<dbReference type="Proteomes" id="UP001190465">
    <property type="component" value="Chromosome"/>
</dbReference>
<dbReference type="SUPFAM" id="SSF53254">
    <property type="entry name" value="Phosphoglycerate mutase-like"/>
    <property type="match status" value="1"/>
</dbReference>
<gene>
    <name evidence="1" type="ORF">MU0053_000361</name>
</gene>
<dbReference type="InterPro" id="IPR029033">
    <property type="entry name" value="His_PPase_superfam"/>
</dbReference>
<proteinExistence type="predicted"/>
<dbReference type="GO" id="GO:0016787">
    <property type="term" value="F:hydrolase activity"/>
    <property type="evidence" value="ECO:0007669"/>
    <property type="project" value="UniProtKB-KW"/>
</dbReference>
<dbReference type="InterPro" id="IPR013078">
    <property type="entry name" value="His_Pase_superF_clade-1"/>
</dbReference>
<sequence>MTEVVRLTLVSHAMTDATSAGRFALDEPLSRLGRRQLESGSGPDDFEYALCGPELRTRETAELAGLPAEPEPALADLDVGRWSGVELAAVDPHDLDCWLTDPTAAPHGGESIVELVVRVRAWLAGLVERPARICAITHPAVIRAAVVVVLDAPPASFWRIDVAPLSRTVLHHRTAGWTLRR</sequence>
<dbReference type="EC" id="3.1.3.-" evidence="1"/>
<evidence type="ECO:0000313" key="1">
    <source>
        <dbReference type="EMBL" id="CAJ1495367.1"/>
    </source>
</evidence>
<dbReference type="SMART" id="SM00855">
    <property type="entry name" value="PGAM"/>
    <property type="match status" value="1"/>
</dbReference>
<dbReference type="Gene3D" id="3.40.50.1240">
    <property type="entry name" value="Phosphoglycerate mutase-like"/>
    <property type="match status" value="1"/>
</dbReference>
<keyword evidence="1" id="KW-0378">Hydrolase</keyword>
<evidence type="ECO:0000313" key="2">
    <source>
        <dbReference type="Proteomes" id="UP001190465"/>
    </source>
</evidence>
<dbReference type="RefSeq" id="WP_308480714.1">
    <property type="nucleotide sequence ID" value="NZ_OY726397.1"/>
</dbReference>
<keyword evidence="2" id="KW-1185">Reference proteome</keyword>